<comment type="caution">
    <text evidence="2">The sequence shown here is derived from an EMBL/GenBank/DDBJ whole genome shotgun (WGS) entry which is preliminary data.</text>
</comment>
<keyword evidence="3" id="KW-1185">Reference proteome</keyword>
<evidence type="ECO:0000256" key="1">
    <source>
        <dbReference type="SAM" id="Phobius"/>
    </source>
</evidence>
<proteinExistence type="predicted"/>
<dbReference type="STRING" id="1834516.BL253_11120"/>
<evidence type="ECO:0000313" key="2">
    <source>
        <dbReference type="EMBL" id="ONH31073.1"/>
    </source>
</evidence>
<gene>
    <name evidence="2" type="ORF">BL253_11120</name>
</gene>
<organism evidence="2 3">
    <name type="scientific">Pseudofrankia asymbiotica</name>
    <dbReference type="NCBI Taxonomy" id="1834516"/>
    <lineage>
        <taxon>Bacteria</taxon>
        <taxon>Bacillati</taxon>
        <taxon>Actinomycetota</taxon>
        <taxon>Actinomycetes</taxon>
        <taxon>Frankiales</taxon>
        <taxon>Frankiaceae</taxon>
        <taxon>Pseudofrankia</taxon>
    </lineage>
</organism>
<dbReference type="PANTHER" id="PTHR38589">
    <property type="entry name" value="BLR0621 PROTEIN"/>
    <property type="match status" value="1"/>
</dbReference>
<sequence length="318" mass="32566">MASHRSDRQIGRRWPRSRRGMVVSVAAVGATLVVGTAGAFQLVGSDHEPATQQSTEQRSPAAAGFALAAPGPGAAFASAASGTGASGGLDNGGVGGTMVSGGSDGSGEGDAATSMVSATLPGVGEWAASRLPAETRQVILVSAPGRASTTNTVTLWQRADEPSPWTRQGLPLSGRNGANGWTTSHHEGDRRSPIGVFSLTAAGGKLPDPGTALPYEYQPSFFAAGSGDLDDPMTAAFNYVVAIDYNRIPGRPPSDPARPLGERAGGDIWLHVDHEAPTKGCVSLPQEEVGSILRWLKPASHPMIVMGDAPSLAARTLT</sequence>
<evidence type="ECO:0000313" key="3">
    <source>
        <dbReference type="Proteomes" id="UP000188929"/>
    </source>
</evidence>
<keyword evidence="1" id="KW-0812">Transmembrane</keyword>
<reference evidence="3" key="1">
    <citation type="submission" date="2016-10" db="EMBL/GenBank/DDBJ databases">
        <title>Frankia sp. NRRL B-16386 Genome sequencing.</title>
        <authorList>
            <person name="Ghodhbane-Gtari F."/>
            <person name="Swanson E."/>
            <person name="Gueddou A."/>
            <person name="Hezbri K."/>
            <person name="Ktari K."/>
            <person name="Nouioui I."/>
            <person name="Morris K."/>
            <person name="Simpson S."/>
            <person name="Abebe-Akele F."/>
            <person name="Thomas K."/>
            <person name="Gtari M."/>
            <person name="Tisa L.S."/>
        </authorList>
    </citation>
    <scope>NUCLEOTIDE SEQUENCE [LARGE SCALE GENOMIC DNA]</scope>
    <source>
        <strain evidence="3">NRRL B-16386</strain>
    </source>
</reference>
<feature type="transmembrane region" description="Helical" evidence="1">
    <location>
        <begin position="21"/>
        <end position="43"/>
    </location>
</feature>
<dbReference type="Proteomes" id="UP000188929">
    <property type="component" value="Unassembled WGS sequence"/>
</dbReference>
<dbReference type="AlphaFoldDB" id="A0A1V2ID12"/>
<dbReference type="EMBL" id="MOMC01000019">
    <property type="protein sequence ID" value="ONH31073.1"/>
    <property type="molecule type" value="Genomic_DNA"/>
</dbReference>
<protein>
    <recommendedName>
        <fullName evidence="4">YkuD domain-containing protein</fullName>
    </recommendedName>
</protein>
<dbReference type="OrthoDB" id="3868753at2"/>
<dbReference type="PANTHER" id="PTHR38589:SF1">
    <property type="entry name" value="BLR0621 PROTEIN"/>
    <property type="match status" value="1"/>
</dbReference>
<name>A0A1V2ID12_9ACTN</name>
<accession>A0A1V2ID12</accession>
<keyword evidence="1" id="KW-0472">Membrane</keyword>
<evidence type="ECO:0008006" key="4">
    <source>
        <dbReference type="Google" id="ProtNLM"/>
    </source>
</evidence>
<keyword evidence="1" id="KW-1133">Transmembrane helix</keyword>